<dbReference type="Gene3D" id="3.40.50.150">
    <property type="entry name" value="Vaccinia Virus protein VP39"/>
    <property type="match status" value="1"/>
</dbReference>
<dbReference type="SUPFAM" id="SSF53335">
    <property type="entry name" value="S-adenosyl-L-methionine-dependent methyltransferases"/>
    <property type="match status" value="1"/>
</dbReference>
<proteinExistence type="predicted"/>
<accession>A0A1R3X358</accession>
<evidence type="ECO:0000313" key="6">
    <source>
        <dbReference type="Proteomes" id="UP000192455"/>
    </source>
</evidence>
<dbReference type="AlphaFoldDB" id="A0A1R3X358"/>
<evidence type="ECO:0000256" key="3">
    <source>
        <dbReference type="ARBA" id="ARBA00022691"/>
    </source>
</evidence>
<evidence type="ECO:0000313" key="5">
    <source>
        <dbReference type="EMBL" id="SIT84324.1"/>
    </source>
</evidence>
<dbReference type="GO" id="GO:0008757">
    <property type="term" value="F:S-adenosylmethionine-dependent methyltransferase activity"/>
    <property type="evidence" value="ECO:0007669"/>
    <property type="project" value="InterPro"/>
</dbReference>
<protein>
    <submittedName>
        <fullName evidence="5">16S rRNA m(2)G 1207 methyltransferase</fullName>
    </submittedName>
</protein>
<dbReference type="Pfam" id="PF05175">
    <property type="entry name" value="MTS"/>
    <property type="match status" value="1"/>
</dbReference>
<dbReference type="InterPro" id="IPR046977">
    <property type="entry name" value="RsmC/RlmG"/>
</dbReference>
<dbReference type="Proteomes" id="UP000192455">
    <property type="component" value="Unassembled WGS sequence"/>
</dbReference>
<dbReference type="EMBL" id="FTPS01000001">
    <property type="protein sequence ID" value="SIT84324.1"/>
    <property type="molecule type" value="Genomic_DNA"/>
</dbReference>
<dbReference type="PANTHER" id="PTHR47816:SF4">
    <property type="entry name" value="RIBOSOMAL RNA SMALL SUBUNIT METHYLTRANSFERASE C"/>
    <property type="match status" value="1"/>
</dbReference>
<dbReference type="CDD" id="cd02440">
    <property type="entry name" value="AdoMet_MTases"/>
    <property type="match status" value="1"/>
</dbReference>
<dbReference type="InterPro" id="IPR029063">
    <property type="entry name" value="SAM-dependent_MTases_sf"/>
</dbReference>
<dbReference type="InterPro" id="IPR007848">
    <property type="entry name" value="Small_mtfrase_dom"/>
</dbReference>
<keyword evidence="2 5" id="KW-0808">Transferase</keyword>
<keyword evidence="3" id="KW-0949">S-adenosyl-L-methionine</keyword>
<gene>
    <name evidence="5" type="ORF">SAMN05421849_2091</name>
</gene>
<evidence type="ECO:0000256" key="1">
    <source>
        <dbReference type="ARBA" id="ARBA00022603"/>
    </source>
</evidence>
<dbReference type="OrthoDB" id="9816072at2"/>
<feature type="domain" description="Methyltransferase small" evidence="4">
    <location>
        <begin position="156"/>
        <end position="319"/>
    </location>
</feature>
<dbReference type="STRING" id="515897.SAMN05421849_2091"/>
<dbReference type="RefSeq" id="WP_076649787.1">
    <property type="nucleotide sequence ID" value="NZ_FTPS01000001.1"/>
</dbReference>
<dbReference type="PANTHER" id="PTHR47816">
    <property type="entry name" value="RIBOSOMAL RNA SMALL SUBUNIT METHYLTRANSFERASE C"/>
    <property type="match status" value="1"/>
</dbReference>
<sequence length="328" mass="35393">MTVRLRHALETGALSLPESGRISVLSPPEDADLSVLPQERIEVVTPFRPAHDRFAALGFDCRPESDRPCSMAIICLPRAKARAWLLVGEAARRSSGWVVIDGAKSDGIDSMLKALRRQVGVSEPVAKAHGKLFWFTPGPDTPLAGPPEQPERVEGFVTAPGVFSAAEVDPASHLLAAALPPAGLGRHVVDLGAGWGYLGASILALPGLERLDLVEADHLALDCARDNLRDARCAFHWADARRWSPDSRPDAVVMNPPFHSGRAAEPELGRAFIAAAARILAPSGQLWMVANRHLPYEAALAGAFQRVQEAGGDRRFKVIHASSPRRRR</sequence>
<evidence type="ECO:0000256" key="2">
    <source>
        <dbReference type="ARBA" id="ARBA00022679"/>
    </source>
</evidence>
<keyword evidence="1 5" id="KW-0489">Methyltransferase</keyword>
<organism evidence="5 6">
    <name type="scientific">Pontibaca methylaminivorans</name>
    <dbReference type="NCBI Taxonomy" id="515897"/>
    <lineage>
        <taxon>Bacteria</taxon>
        <taxon>Pseudomonadati</taxon>
        <taxon>Pseudomonadota</taxon>
        <taxon>Alphaproteobacteria</taxon>
        <taxon>Rhodobacterales</taxon>
        <taxon>Roseobacteraceae</taxon>
        <taxon>Pontibaca</taxon>
    </lineage>
</organism>
<dbReference type="GO" id="GO:0032259">
    <property type="term" value="P:methylation"/>
    <property type="evidence" value="ECO:0007669"/>
    <property type="project" value="UniProtKB-KW"/>
</dbReference>
<keyword evidence="6" id="KW-1185">Reference proteome</keyword>
<name>A0A1R3X358_9RHOB</name>
<evidence type="ECO:0000259" key="4">
    <source>
        <dbReference type="Pfam" id="PF05175"/>
    </source>
</evidence>
<reference evidence="5 6" key="1">
    <citation type="submission" date="2017-01" db="EMBL/GenBank/DDBJ databases">
        <authorList>
            <person name="Mah S.A."/>
            <person name="Swanson W.J."/>
            <person name="Moy G.W."/>
            <person name="Vacquier V.D."/>
        </authorList>
    </citation>
    <scope>NUCLEOTIDE SEQUENCE [LARGE SCALE GENOMIC DNA]</scope>
    <source>
        <strain evidence="5 6">DSM 21219</strain>
    </source>
</reference>